<reference evidence="4 5" key="1">
    <citation type="submission" date="2024-09" db="EMBL/GenBank/DDBJ databases">
        <title>A chromosome-level genome assembly of Gray's grenadier anchovy, Coilia grayii.</title>
        <authorList>
            <person name="Fu Z."/>
        </authorList>
    </citation>
    <scope>NUCLEOTIDE SEQUENCE [LARGE SCALE GENOMIC DNA]</scope>
    <source>
        <strain evidence="4">G4</strain>
        <tissue evidence="4">Muscle</tissue>
    </source>
</reference>
<keyword evidence="5" id="KW-1185">Reference proteome</keyword>
<comment type="cofactor">
    <cofactor evidence="1">
        <name>a divalent metal cation</name>
        <dbReference type="ChEBI" id="CHEBI:60240"/>
    </cofactor>
</comment>
<dbReference type="GO" id="GO:0046872">
    <property type="term" value="F:metal ion binding"/>
    <property type="evidence" value="ECO:0007669"/>
    <property type="project" value="UniProtKB-KW"/>
</dbReference>
<dbReference type="AlphaFoldDB" id="A0ABD1JP52"/>
<dbReference type="EMBL" id="JBHFQA010000014">
    <property type="protein sequence ID" value="KAL2087966.1"/>
    <property type="molecule type" value="Genomic_DNA"/>
</dbReference>
<comment type="caution">
    <text evidence="4">The sequence shown here is derived from an EMBL/GenBank/DDBJ whole genome shotgun (WGS) entry which is preliminary data.</text>
</comment>
<dbReference type="Pfam" id="PF13359">
    <property type="entry name" value="DDE_Tnp_4"/>
    <property type="match status" value="1"/>
</dbReference>
<accession>A0ABD1JP52</accession>
<feature type="domain" description="DDE Tnp4" evidence="3">
    <location>
        <begin position="90"/>
        <end position="152"/>
    </location>
</feature>
<name>A0ABD1JP52_9TELE</name>
<proteinExistence type="predicted"/>
<evidence type="ECO:0000313" key="4">
    <source>
        <dbReference type="EMBL" id="KAL2087966.1"/>
    </source>
</evidence>
<evidence type="ECO:0000259" key="3">
    <source>
        <dbReference type="Pfam" id="PF13359"/>
    </source>
</evidence>
<dbReference type="InterPro" id="IPR027806">
    <property type="entry name" value="HARBI1_dom"/>
</dbReference>
<evidence type="ECO:0000256" key="2">
    <source>
        <dbReference type="ARBA" id="ARBA00022723"/>
    </source>
</evidence>
<evidence type="ECO:0000256" key="1">
    <source>
        <dbReference type="ARBA" id="ARBA00001968"/>
    </source>
</evidence>
<organism evidence="4 5">
    <name type="scientific">Coilia grayii</name>
    <name type="common">Gray's grenadier anchovy</name>
    <dbReference type="NCBI Taxonomy" id="363190"/>
    <lineage>
        <taxon>Eukaryota</taxon>
        <taxon>Metazoa</taxon>
        <taxon>Chordata</taxon>
        <taxon>Craniata</taxon>
        <taxon>Vertebrata</taxon>
        <taxon>Euteleostomi</taxon>
        <taxon>Actinopterygii</taxon>
        <taxon>Neopterygii</taxon>
        <taxon>Teleostei</taxon>
        <taxon>Clupei</taxon>
        <taxon>Clupeiformes</taxon>
        <taxon>Clupeoidei</taxon>
        <taxon>Engraulidae</taxon>
        <taxon>Coilinae</taxon>
        <taxon>Coilia</taxon>
    </lineage>
</organism>
<sequence length="179" mass="19886">MPTLTQHFLKGHRVLKVSLPQAETAGGSCPEGVTAKTATFNYRVGHCTVCCVVREVVAAIWQVLVPHFMPAPSMEDWLLVADGFRERWNFHVITQAPDNSDSLYFNYTSTYSIVLLAVGDANYLFRVVDVGGYGKTSNGGSLCNSTFGEELRDSTLDLPEDAAIRVRAVWTDAVRLRWR</sequence>
<keyword evidence="2" id="KW-0479">Metal-binding</keyword>
<evidence type="ECO:0000313" key="5">
    <source>
        <dbReference type="Proteomes" id="UP001591681"/>
    </source>
</evidence>
<dbReference type="Proteomes" id="UP001591681">
    <property type="component" value="Unassembled WGS sequence"/>
</dbReference>
<protein>
    <recommendedName>
        <fullName evidence="3">DDE Tnp4 domain-containing protein</fullName>
    </recommendedName>
</protein>
<gene>
    <name evidence="4" type="ORF">ACEWY4_016794</name>
</gene>